<dbReference type="PROSITE" id="PS00973">
    <property type="entry name" value="USP_2"/>
    <property type="match status" value="1"/>
</dbReference>
<dbReference type="InterPro" id="IPR038765">
    <property type="entry name" value="Papain-like_cys_pep_sf"/>
</dbReference>
<feature type="region of interest" description="Disordered" evidence="2">
    <location>
        <begin position="1971"/>
        <end position="2089"/>
    </location>
</feature>
<dbReference type="PROSITE" id="PS50144">
    <property type="entry name" value="MATH"/>
    <property type="match status" value="1"/>
</dbReference>
<evidence type="ECO:0000256" key="2">
    <source>
        <dbReference type="SAM" id="MobiDB-lite"/>
    </source>
</evidence>
<feature type="region of interest" description="Disordered" evidence="2">
    <location>
        <begin position="1752"/>
        <end position="1788"/>
    </location>
</feature>
<dbReference type="Gene3D" id="3.90.70.10">
    <property type="entry name" value="Cysteine proteinases"/>
    <property type="match status" value="2"/>
</dbReference>
<feature type="domain" description="MATH" evidence="3">
    <location>
        <begin position="32"/>
        <end position="153"/>
    </location>
</feature>
<feature type="region of interest" description="Disordered" evidence="2">
    <location>
        <begin position="1161"/>
        <end position="1261"/>
    </location>
</feature>
<proteinExistence type="predicted"/>
<feature type="compositionally biased region" description="Low complexity" evidence="2">
    <location>
        <begin position="717"/>
        <end position="738"/>
    </location>
</feature>
<dbReference type="InterPro" id="IPR028889">
    <property type="entry name" value="USP"/>
</dbReference>
<evidence type="ECO:0000259" key="3">
    <source>
        <dbReference type="PROSITE" id="PS50144"/>
    </source>
</evidence>
<feature type="compositionally biased region" description="Acidic residues" evidence="2">
    <location>
        <begin position="1933"/>
        <end position="1945"/>
    </location>
</feature>
<keyword evidence="5" id="KW-0378">Hydrolase</keyword>
<sequence>MDTDSIHQDSPSPAPPSLSPDLLPLTPSLPASFSHTLHLPFPPSLSYESERFRAFDEEWYLRLLAPKTSESIGLYLILVQRDSSRFSSHVKVAFTLMPSTSAPTTQEPFMVSFDTDYSFQQHDSGQKNWIQSSKMLDDGCWIEDGHFTVKVDITLTSEEPSFEVVPRQVWSPFRNPTISPELNTSSPLASSVYAIPIQRHDEISADVFVGLTNQGATCYLNSLLQALFHTGLFRWVVYHIPSEPRQDFSSSSSSSSSGYSSLHARPTKRLALLSALQRLFYNLQTSTSAVSTVELTRAFGWSQYESFIQNDVGEMKRKLFEKIQDKIEFSSFGRALPLLYEGSIMISLHCRNISFERVREEKIWDVQLEVKNCESVEDALDRYTEGEIMEGENKWNTEQFGMQDAVKETRFLSLPPVLSLQLMRWEYSPYLQNFSKLSSSFTFPMTLSLAHYVATPSPKQKHDIEKQRKKARKEERRKKYERLRAQNDDYTSSQNSLHSKSKRKHPKNNTHSHDSFSPKPPSPSGDYQTPDSPSTSSITCTSVEWSEMDEDLRTAFQPILDNLTLSGGGHTLPQTSPSIKHSNNPSPPFEQAQPLISSFVPNAYSNTPVEIVETEFQGTGMQRDPTNISTLPFPAASPSFSSSVKLGSAPLTPSAPHSSMLQFTTSLHQATSPSLGMGTNLPQSSHLPSPTILSSSTQLPPHSLNSLVAEETPPPTTESTSFHPYSSHPFHASSPSPYVAETQVQPELPEDQPAIPEQATDQRACCLYTLHSILVHSGSSLSGHYFAFIAPKPHPAVRMSLRNCDEWIERNDDVDWFCFNDGRVRRVPKDEVRQSSWGRGGSNYPSSSIPCAYFLFYIRADVAEAVLCQTPTASIPRHIEAGILADKARQNLIKIRIWSETSSHSVDPAVLLARRRDIQTEWVEEQKEAERKRRKRIQENDTNQPFIPSLLNDPNPFFSIPSSLSRVPVDSETCPLPPPAYLRVHRGSEEAVLPASLFANTLTSFTSLSLSASTSLGALRSLIQQYTGIEEDRMHIWKMTESDTTTHSNNAKGRRRGTGIQLEGGQRVERMMRSNTESAIDGLWRGKVLNFFVLEGAPREEEIEMTLERVNGRKEEKEKMQKLKEEEERKRMEELRQKKIEEQERIRKQKEQMEKELNERFSSLFSNQSDSSQAETVVREETPPSSPSYSPVVSGEESKNRTITSFFSPKKSSIDPKPKEYVRTVSPSTTSKSESPDLADSMISTTQTQPSRTPMTSDPSFATFIVSNQPNRLSSFATQPMRQTAQQTLTDLFRTSENRDSPTSAPTPLSPEPEQRVEEATPRLPKRRLVSLKVYNPNTPFWTGVKEEEEEMGGEGEEEEEREEKDEIELFFSSSLSWLGLAEIDEEFSVAELKELILAKMKEKTASEGNDGDLISPSPALFTSASLSCLLWPNCQDWWKHPPLKDDTPLSSLTTFTYSAQYRVASPAHSVFIVQFVTKDEEGRLEQRRADELEKERREDVIVRCLVEEDEEHNIERYPFMLTQQLYPLKVKKTLNQLSFLRLLSDTLSHPLNQLRLRRREWKDGHDITQPSPSRKDEPISLAFLRLDEKHETALMMNEDPVPISEGERLYFDEKDCNGRQVSELLRFNSLSSVGGNLPVIVVTMLEEKLSDYGKKRHVRIQVRDVRWPISKRVLSDSGYLSNVPLTLTTSLPISFPIGATVGEVLEAVRAKLEEKHRKTGTTGLPNDGRREVDSDTVSQLDDLITAKLDREGRRRREETRRIQEEYERKRREEARREQAAHINRLQSQSRFSTSSIFDHMGSAQAARRAVLDGDRRTHSQHPWPRQVNESSKHYADNDHHSNVFGSSDDESEHGGLEDQLDELDESGDRSDDSRTEEEDHRKHYYVHTERRKLGPSLDQERRRQHPLHYGYGHGKAVNSHFYVTTRTHQSESTDEEEEEEEEEDSSQRAVNSVLVYPHSDNEQIIDGVDYDDFANSDGAVDASEESDQNDSPMFAGTRGKGDPREMIGYQSVRKGKMMRVEVPVEEDDLDEMSLSNDQFDERVETESDEGEKGSESSETRLRGGRLNEDDDSTSSEGAVRRLKGGGYDELVDLDEEDEEIEYDEEELRELRERQEEQERRAMRREEVYRKALLQYESIRREEQEGDVDKFPMWTDLTQHPPHIDSSPPPLPPLDLSTTPLRLVHSVSVVNTASPYSYYQSVTPSYTVWKIARPEQKWDLIAQNNGAVVAEIIPHCLAALQSVQVRWISVLVSSKMAIPVSFFVPFHLDESFHPLLRRVFFCLSPPLSLDMFEDASITVTLNQNQRRDRLDVSQVPDTTRSERSTLFHNLSEVVVTLKEEEKPRIVLTHTARPAYRSDEIKIFD</sequence>
<evidence type="ECO:0000313" key="5">
    <source>
        <dbReference type="EMBL" id="KAK2950865.1"/>
    </source>
</evidence>
<feature type="region of interest" description="Disordered" evidence="2">
    <location>
        <begin position="1113"/>
        <end position="1133"/>
    </location>
</feature>
<feature type="compositionally biased region" description="Polar residues" evidence="2">
    <location>
        <begin position="1242"/>
        <end position="1261"/>
    </location>
</feature>
<feature type="compositionally biased region" description="Basic and acidic residues" evidence="2">
    <location>
        <begin position="1212"/>
        <end position="1222"/>
    </location>
</feature>
<dbReference type="GO" id="GO:0004843">
    <property type="term" value="F:cysteine-type deubiquitinase activity"/>
    <property type="evidence" value="ECO:0007669"/>
    <property type="project" value="UniProtKB-EC"/>
</dbReference>
<feature type="compositionally biased region" description="Basic and acidic residues" evidence="2">
    <location>
        <begin position="1831"/>
        <end position="1842"/>
    </location>
</feature>
<dbReference type="InterPro" id="IPR050164">
    <property type="entry name" value="Peptidase_C19"/>
</dbReference>
<feature type="coiled-coil region" evidence="1">
    <location>
        <begin position="2094"/>
        <end position="2128"/>
    </location>
</feature>
<comment type="caution">
    <text evidence="5">The sequence shown here is derived from an EMBL/GenBank/DDBJ whole genome shotgun (WGS) entry which is preliminary data.</text>
</comment>
<feature type="compositionally biased region" description="Low complexity" evidence="2">
    <location>
        <begin position="1161"/>
        <end position="1173"/>
    </location>
</feature>
<dbReference type="PANTHER" id="PTHR24006">
    <property type="entry name" value="UBIQUITIN CARBOXYL-TERMINAL HYDROLASE"/>
    <property type="match status" value="1"/>
</dbReference>
<dbReference type="InterPro" id="IPR002083">
    <property type="entry name" value="MATH/TRAF_dom"/>
</dbReference>
<feature type="region of interest" description="Disordered" evidence="2">
    <location>
        <begin position="1"/>
        <end position="21"/>
    </location>
</feature>
<feature type="compositionally biased region" description="Polar residues" evidence="2">
    <location>
        <begin position="525"/>
        <end position="539"/>
    </location>
</feature>
<keyword evidence="6" id="KW-1185">Reference proteome</keyword>
<feature type="compositionally biased region" description="Basic residues" evidence="2">
    <location>
        <begin position="499"/>
        <end position="510"/>
    </location>
</feature>
<reference evidence="5 6" key="1">
    <citation type="journal article" date="2022" name="bioRxiv">
        <title>Genomics of Preaxostyla Flagellates Illuminates Evolutionary Transitions and the Path Towards Mitochondrial Loss.</title>
        <authorList>
            <person name="Novak L.V.F."/>
            <person name="Treitli S.C."/>
            <person name="Pyrih J."/>
            <person name="Halakuc P."/>
            <person name="Pipaliya S.V."/>
            <person name="Vacek V."/>
            <person name="Brzon O."/>
            <person name="Soukal P."/>
            <person name="Eme L."/>
            <person name="Dacks J.B."/>
            <person name="Karnkowska A."/>
            <person name="Elias M."/>
            <person name="Hampl V."/>
        </authorList>
    </citation>
    <scope>NUCLEOTIDE SEQUENCE [LARGE SCALE GENOMIC DNA]</scope>
    <source>
        <strain evidence="5">NAU3</strain>
        <tissue evidence="5">Gut</tissue>
    </source>
</reference>
<gene>
    <name evidence="5" type="ORF">BLNAU_14167</name>
</gene>
<evidence type="ECO:0000313" key="6">
    <source>
        <dbReference type="Proteomes" id="UP001281761"/>
    </source>
</evidence>
<feature type="compositionally biased region" description="Polar residues" evidence="2">
    <location>
        <begin position="488"/>
        <end position="498"/>
    </location>
</feature>
<dbReference type="EC" id="3.4.19.12" evidence="5"/>
<organism evidence="5 6">
    <name type="scientific">Blattamonas nauphoetae</name>
    <dbReference type="NCBI Taxonomy" id="2049346"/>
    <lineage>
        <taxon>Eukaryota</taxon>
        <taxon>Metamonada</taxon>
        <taxon>Preaxostyla</taxon>
        <taxon>Oxymonadida</taxon>
        <taxon>Blattamonas</taxon>
    </lineage>
</organism>
<name>A0ABQ9XI36_9EUKA</name>
<feature type="region of interest" description="Disordered" evidence="2">
    <location>
        <begin position="1717"/>
        <end position="1736"/>
    </location>
</feature>
<feature type="region of interest" description="Disordered" evidence="2">
    <location>
        <begin position="1295"/>
        <end position="1323"/>
    </location>
</feature>
<feature type="compositionally biased region" description="Basic and acidic residues" evidence="2">
    <location>
        <begin position="460"/>
        <end position="487"/>
    </location>
</feature>
<feature type="compositionally biased region" description="Basic and acidic residues" evidence="2">
    <location>
        <begin position="1752"/>
        <end position="1780"/>
    </location>
</feature>
<dbReference type="Proteomes" id="UP001281761">
    <property type="component" value="Unassembled WGS sequence"/>
</dbReference>
<dbReference type="InterPro" id="IPR018200">
    <property type="entry name" value="USP_CS"/>
</dbReference>
<feature type="region of interest" description="Disordered" evidence="2">
    <location>
        <begin position="1347"/>
        <end position="1366"/>
    </location>
</feature>
<dbReference type="PROSITE" id="PS50235">
    <property type="entry name" value="USP_3"/>
    <property type="match status" value="1"/>
</dbReference>
<dbReference type="PROSITE" id="PS00972">
    <property type="entry name" value="USP_1"/>
    <property type="match status" value="1"/>
</dbReference>
<keyword evidence="1" id="KW-0175">Coiled coil</keyword>
<feature type="compositionally biased region" description="Polar residues" evidence="2">
    <location>
        <begin position="572"/>
        <end position="584"/>
    </location>
</feature>
<protein>
    <submittedName>
        <fullName evidence="5">Ubiquitin C-terminal hydrolase 12</fullName>
        <ecNumber evidence="5">3.4.19.12</ecNumber>
    </submittedName>
</protein>
<feature type="compositionally biased region" description="Basic and acidic residues" evidence="2">
    <location>
        <begin position="2040"/>
        <end position="2068"/>
    </location>
</feature>
<dbReference type="CDD" id="cd00121">
    <property type="entry name" value="MATH"/>
    <property type="match status" value="1"/>
</dbReference>
<feature type="region of interest" description="Disordered" evidence="2">
    <location>
        <begin position="454"/>
        <end position="539"/>
    </location>
</feature>
<feature type="compositionally biased region" description="Basic and acidic residues" evidence="2">
    <location>
        <begin position="1867"/>
        <end position="1893"/>
    </location>
</feature>
<dbReference type="InterPro" id="IPR001394">
    <property type="entry name" value="Peptidase_C19_UCH"/>
</dbReference>
<dbReference type="EMBL" id="JARBJD010000128">
    <property type="protein sequence ID" value="KAK2950865.1"/>
    <property type="molecule type" value="Genomic_DNA"/>
</dbReference>
<evidence type="ECO:0000256" key="1">
    <source>
        <dbReference type="SAM" id="Coils"/>
    </source>
</evidence>
<feature type="region of interest" description="Disordered" evidence="2">
    <location>
        <begin position="1808"/>
        <end position="1903"/>
    </location>
</feature>
<feature type="region of interest" description="Disordered" evidence="2">
    <location>
        <begin position="565"/>
        <end position="588"/>
    </location>
</feature>
<dbReference type="Pfam" id="PF00443">
    <property type="entry name" value="UCH"/>
    <property type="match status" value="1"/>
</dbReference>
<feature type="region of interest" description="Disordered" evidence="2">
    <location>
        <begin position="1926"/>
        <end position="1952"/>
    </location>
</feature>
<feature type="domain" description="USP" evidence="4">
    <location>
        <begin position="209"/>
        <end position="860"/>
    </location>
</feature>
<accession>A0ABQ9XI36</accession>
<dbReference type="SUPFAM" id="SSF54001">
    <property type="entry name" value="Cysteine proteinases"/>
    <property type="match status" value="1"/>
</dbReference>
<feature type="region of interest" description="Disordered" evidence="2">
    <location>
        <begin position="670"/>
        <end position="747"/>
    </location>
</feature>
<feature type="compositionally biased region" description="Polar residues" evidence="2">
    <location>
        <begin position="680"/>
        <end position="706"/>
    </location>
</feature>
<evidence type="ECO:0000259" key="4">
    <source>
        <dbReference type="PROSITE" id="PS50235"/>
    </source>
</evidence>